<feature type="disulfide bond" evidence="14">
    <location>
        <begin position="61"/>
        <end position="127"/>
    </location>
</feature>
<dbReference type="InterPro" id="IPR045473">
    <property type="entry name" value="ASM_C"/>
</dbReference>
<reference evidence="16" key="1">
    <citation type="submission" date="2023-10" db="EMBL/GenBank/DDBJ databases">
        <title>Genome assemblies of two species of porcelain crab, Petrolisthes cinctipes and Petrolisthes manimaculis (Anomura: Porcellanidae).</title>
        <authorList>
            <person name="Angst P."/>
        </authorList>
    </citation>
    <scope>NUCLEOTIDE SEQUENCE</scope>
    <source>
        <strain evidence="16">PB745_01</strain>
        <tissue evidence="16">Gill</tissue>
    </source>
</reference>
<dbReference type="InterPro" id="IPR041805">
    <property type="entry name" value="ASMase/PPN1_MPP"/>
</dbReference>
<comment type="catalytic activity">
    <reaction evidence="11">
        <text>a sphingomyelin + H2O = phosphocholine + an N-acylsphing-4-enine + H(+)</text>
        <dbReference type="Rhea" id="RHEA:19253"/>
        <dbReference type="ChEBI" id="CHEBI:15377"/>
        <dbReference type="ChEBI" id="CHEBI:15378"/>
        <dbReference type="ChEBI" id="CHEBI:17636"/>
        <dbReference type="ChEBI" id="CHEBI:52639"/>
        <dbReference type="ChEBI" id="CHEBI:295975"/>
        <dbReference type="EC" id="3.1.4.12"/>
    </reaction>
    <physiologicalReaction direction="left-to-right" evidence="11">
        <dbReference type="Rhea" id="RHEA:19254"/>
    </physiologicalReaction>
</comment>
<keyword evidence="4 13" id="KW-0479">Metal-binding</keyword>
<name>A0AAE1ESD6_PETCI</name>
<dbReference type="GO" id="GO:0046872">
    <property type="term" value="F:metal ion binding"/>
    <property type="evidence" value="ECO:0007669"/>
    <property type="project" value="UniProtKB-KW"/>
</dbReference>
<evidence type="ECO:0000256" key="7">
    <source>
        <dbReference type="ARBA" id="ARBA00022833"/>
    </source>
</evidence>
<evidence type="ECO:0000313" key="17">
    <source>
        <dbReference type="Proteomes" id="UP001286313"/>
    </source>
</evidence>
<dbReference type="PROSITE" id="PS50015">
    <property type="entry name" value="SAP_B"/>
    <property type="match status" value="1"/>
</dbReference>
<feature type="binding site" evidence="13">
    <location>
        <position position="291"/>
    </location>
    <ligand>
        <name>Zn(2+)</name>
        <dbReference type="ChEBI" id="CHEBI:29105"/>
        <label>2</label>
    </ligand>
</feature>
<protein>
    <recommendedName>
        <fullName evidence="12">Sphingomyelin phosphodiesterase</fullName>
        <ecNumber evidence="12">3.1.4.12</ecNumber>
    </recommendedName>
</protein>
<dbReference type="EC" id="3.1.4.12" evidence="12"/>
<dbReference type="GO" id="GO:0016020">
    <property type="term" value="C:membrane"/>
    <property type="evidence" value="ECO:0007669"/>
    <property type="project" value="GOC"/>
</dbReference>
<keyword evidence="9" id="KW-0325">Glycoprotein</keyword>
<organism evidence="16 17">
    <name type="scientific">Petrolisthes cinctipes</name>
    <name type="common">Flat porcelain crab</name>
    <dbReference type="NCBI Taxonomy" id="88211"/>
    <lineage>
        <taxon>Eukaryota</taxon>
        <taxon>Metazoa</taxon>
        <taxon>Ecdysozoa</taxon>
        <taxon>Arthropoda</taxon>
        <taxon>Crustacea</taxon>
        <taxon>Multicrustacea</taxon>
        <taxon>Malacostraca</taxon>
        <taxon>Eumalacostraca</taxon>
        <taxon>Eucarida</taxon>
        <taxon>Decapoda</taxon>
        <taxon>Pleocyemata</taxon>
        <taxon>Anomura</taxon>
        <taxon>Galatheoidea</taxon>
        <taxon>Porcellanidae</taxon>
        <taxon>Petrolisthes</taxon>
    </lineage>
</organism>
<feature type="binding site" evidence="13">
    <location>
        <position position="179"/>
    </location>
    <ligand>
        <name>Zn(2+)</name>
        <dbReference type="ChEBI" id="CHEBI:29105"/>
        <label>1</label>
    </ligand>
</feature>
<dbReference type="InterPro" id="IPR011001">
    <property type="entry name" value="Saposin-like"/>
</dbReference>
<evidence type="ECO:0000256" key="2">
    <source>
        <dbReference type="ARBA" id="ARBA00008234"/>
    </source>
</evidence>
<feature type="disulfide bond" evidence="14">
    <location>
        <begin position="192"/>
        <end position="198"/>
    </location>
</feature>
<proteinExistence type="inferred from homology"/>
<evidence type="ECO:0000256" key="14">
    <source>
        <dbReference type="PIRSR" id="PIRSR000948-2"/>
    </source>
</evidence>
<evidence type="ECO:0000256" key="3">
    <source>
        <dbReference type="ARBA" id="ARBA00022525"/>
    </source>
</evidence>
<feature type="disulfide bond" evidence="14">
    <location>
        <begin position="199"/>
        <end position="222"/>
    </location>
</feature>
<feature type="binding site" evidence="13">
    <location>
        <position position="432"/>
    </location>
    <ligand>
        <name>Zn(2+)</name>
        <dbReference type="ChEBI" id="CHEBI:29105"/>
        <label>2</label>
    </ligand>
</feature>
<dbReference type="SUPFAM" id="SSF47862">
    <property type="entry name" value="Saposin"/>
    <property type="match status" value="1"/>
</dbReference>
<dbReference type="InterPro" id="IPR004843">
    <property type="entry name" value="Calcineurin-like_PHP"/>
</dbReference>
<keyword evidence="8 14" id="KW-1015">Disulfide bond</keyword>
<dbReference type="SUPFAM" id="SSF56300">
    <property type="entry name" value="Metallo-dependent phosphatases"/>
    <property type="match status" value="1"/>
</dbReference>
<evidence type="ECO:0000256" key="11">
    <source>
        <dbReference type="ARBA" id="ARBA00047268"/>
    </source>
</evidence>
<keyword evidence="3" id="KW-0964">Secreted</keyword>
<evidence type="ECO:0000256" key="6">
    <source>
        <dbReference type="ARBA" id="ARBA00022801"/>
    </source>
</evidence>
<dbReference type="GO" id="GO:0046513">
    <property type="term" value="P:ceramide biosynthetic process"/>
    <property type="evidence" value="ECO:0007669"/>
    <property type="project" value="UniProtKB-ARBA"/>
</dbReference>
<accession>A0AAE1ESD6</accession>
<feature type="binding site" evidence="13">
    <location>
        <position position="434"/>
    </location>
    <ligand>
        <name>Zn(2+)</name>
        <dbReference type="ChEBI" id="CHEBI:29105"/>
        <label>1</label>
    </ligand>
</feature>
<evidence type="ECO:0000256" key="5">
    <source>
        <dbReference type="ARBA" id="ARBA00022729"/>
    </source>
</evidence>
<dbReference type="Gene3D" id="3.60.21.10">
    <property type="match status" value="1"/>
</dbReference>
<feature type="binding site" evidence="13">
    <location>
        <position position="398"/>
    </location>
    <ligand>
        <name>Zn(2+)</name>
        <dbReference type="ChEBI" id="CHEBI:29105"/>
        <label>2</label>
    </ligand>
</feature>
<evidence type="ECO:0000313" key="16">
    <source>
        <dbReference type="EMBL" id="KAK3860506.1"/>
    </source>
</evidence>
<keyword evidence="6 12" id="KW-0378">Hydrolase</keyword>
<dbReference type="Proteomes" id="UP001286313">
    <property type="component" value="Unassembled WGS sequence"/>
</dbReference>
<comment type="caution">
    <text evidence="16">The sequence shown here is derived from an EMBL/GenBank/DDBJ whole genome shotgun (WGS) entry which is preliminary data.</text>
</comment>
<evidence type="ECO:0000256" key="12">
    <source>
        <dbReference type="PIRNR" id="PIRNR000948"/>
    </source>
</evidence>
<dbReference type="GO" id="GO:0061750">
    <property type="term" value="F:acid sphingomyelin phosphodiesterase activity"/>
    <property type="evidence" value="ECO:0007669"/>
    <property type="project" value="TreeGrafter"/>
</dbReference>
<dbReference type="GO" id="GO:0005615">
    <property type="term" value="C:extracellular space"/>
    <property type="evidence" value="ECO:0007669"/>
    <property type="project" value="TreeGrafter"/>
</dbReference>
<feature type="binding site" evidence="13">
    <location>
        <position position="177"/>
    </location>
    <ligand>
        <name>Zn(2+)</name>
        <dbReference type="ChEBI" id="CHEBI:29105"/>
        <label>1</label>
    </ligand>
</feature>
<evidence type="ECO:0000256" key="9">
    <source>
        <dbReference type="ARBA" id="ARBA00023180"/>
    </source>
</evidence>
<dbReference type="CDD" id="cd00842">
    <property type="entry name" value="MPP_ASMase"/>
    <property type="match status" value="1"/>
</dbReference>
<dbReference type="AlphaFoldDB" id="A0AAE1ESD6"/>
<sequence length="586" mass="67149">MEMISEEMRDAVDTGIIGSTLKQISKYLDLKNLLRGTSIWETFRGQQPDGGPSSVLFCSTCNVGINQIIHSIQNGTNPEDIVGMMTNLCVDLELGNFIFCDNFLRIAEPQLFWIIENTENLDGKDACGMLFPGFGCNTDNPARVWEVTMPNTTKPPITRPPLPEPGSPTMKVLHLADTHYDPYYKVGSNAECPEKYHCCREESGPLEIPEAAAGQWGDYRNCDAPRWLLEALYEDINTRHPDIDFIIWTGDIVPHNIWNTSREGNLLIVRDAVQMIQDYFPDIPVFPALGNHESHPVNAFPQPYIDNEFDISWLYDEITLLWGQWLPAEVASTILFSAYYSTLIKPGLRILSINTNYCYSFNWWLIYDDVDPASELEWMAQELQKAEDAGEMVYLISHHPPGHDDCSKTWSHQYNRIMLRYEAIIAGLFYGHTHKDHFMMVYDENDRPALVGYVAQSQTPYHNLNPGYKIYTIDGDYQGSTYQVLDNDNYIMDLDEANFNNNASFFRLYSAKEAYGLSDLTPSSWSMLVDIMKEPNSTVFDQFFRYYTKDARPYREEGCDENCKSNLLCRLVVSDTSNTTRCDQFN</sequence>
<gene>
    <name evidence="16" type="ORF">Pcinc_033445</name>
</gene>
<keyword evidence="10 12" id="KW-0326">Glycosidase</keyword>
<dbReference type="PANTHER" id="PTHR10340:SF29">
    <property type="entry name" value="SPHINGOMYELIN PHOSPHODIESTERASE"/>
    <property type="match status" value="1"/>
</dbReference>
<evidence type="ECO:0000256" key="8">
    <source>
        <dbReference type="ARBA" id="ARBA00023157"/>
    </source>
</evidence>
<comment type="similarity">
    <text evidence="2 12">Belongs to the acid sphingomyelinase family.</text>
</comment>
<keyword evidence="7 13" id="KW-0862">Zinc</keyword>
<dbReference type="InterPro" id="IPR008139">
    <property type="entry name" value="SaposinB_dom"/>
</dbReference>
<feature type="binding site" evidence="13">
    <location>
        <position position="251"/>
    </location>
    <ligand>
        <name>Zn(2+)</name>
        <dbReference type="ChEBI" id="CHEBI:29105"/>
        <label>1</label>
    </ligand>
</feature>
<comment type="subcellular location">
    <subcellularLocation>
        <location evidence="1">Secreted</location>
    </subcellularLocation>
</comment>
<comment type="function">
    <text evidence="12">Converts sphingomyelin to ceramide.</text>
</comment>
<feature type="disulfide bond" evidence="14">
    <location>
        <begin position="559"/>
        <end position="563"/>
    </location>
</feature>
<feature type="disulfide bond" evidence="14">
    <location>
        <begin position="89"/>
        <end position="100"/>
    </location>
</feature>
<evidence type="ECO:0000256" key="13">
    <source>
        <dbReference type="PIRSR" id="PIRSR000948-1"/>
    </source>
</evidence>
<feature type="disulfide bond" evidence="14">
    <location>
        <begin position="358"/>
        <end position="406"/>
    </location>
</feature>
<dbReference type="InterPro" id="IPR029052">
    <property type="entry name" value="Metallo-depent_PP-like"/>
</dbReference>
<dbReference type="Pfam" id="PF19272">
    <property type="entry name" value="ASMase_C"/>
    <property type="match status" value="1"/>
</dbReference>
<dbReference type="PIRSF" id="PIRSF000948">
    <property type="entry name" value="Sphingomy_PDE"/>
    <property type="match status" value="1"/>
</dbReference>
<comment type="cofactor">
    <cofactor evidence="13">
        <name>Zn(2+)</name>
        <dbReference type="ChEBI" id="CHEBI:29105"/>
    </cofactor>
    <text evidence="13">Binds 2 Zn(2+) ions per subunit.</text>
</comment>
<evidence type="ECO:0000256" key="1">
    <source>
        <dbReference type="ARBA" id="ARBA00004613"/>
    </source>
</evidence>
<evidence type="ECO:0000256" key="10">
    <source>
        <dbReference type="ARBA" id="ARBA00023295"/>
    </source>
</evidence>
<dbReference type="Pfam" id="PF00149">
    <property type="entry name" value="Metallophos"/>
    <property type="match status" value="1"/>
</dbReference>
<dbReference type="GO" id="GO:0006685">
    <property type="term" value="P:sphingomyelin catabolic process"/>
    <property type="evidence" value="ECO:0007669"/>
    <property type="project" value="UniProtKB-UniRule"/>
</dbReference>
<dbReference type="EMBL" id="JAWQEG010004713">
    <property type="protein sequence ID" value="KAK3860506.1"/>
    <property type="molecule type" value="Genomic_DNA"/>
</dbReference>
<evidence type="ECO:0000256" key="4">
    <source>
        <dbReference type="ARBA" id="ARBA00022723"/>
    </source>
</evidence>
<dbReference type="GO" id="GO:0005764">
    <property type="term" value="C:lysosome"/>
    <property type="evidence" value="ECO:0007669"/>
    <property type="project" value="TreeGrafter"/>
</dbReference>
<keyword evidence="5" id="KW-0732">Signal</keyword>
<evidence type="ECO:0000259" key="15">
    <source>
        <dbReference type="PROSITE" id="PS50015"/>
    </source>
</evidence>
<keyword evidence="17" id="KW-1185">Reference proteome</keyword>
<dbReference type="PANTHER" id="PTHR10340">
    <property type="entry name" value="SPHINGOMYELIN PHOSPHODIESTERASE"/>
    <property type="match status" value="1"/>
</dbReference>
<feature type="domain" description="Saposin B-type" evidence="15">
    <location>
        <begin position="54"/>
        <end position="140"/>
    </location>
</feature>
<feature type="binding site" evidence="13">
    <location>
        <position position="251"/>
    </location>
    <ligand>
        <name>Zn(2+)</name>
        <dbReference type="ChEBI" id="CHEBI:29105"/>
        <label>2</label>
    </ligand>
</feature>
<dbReference type="GO" id="GO:0016798">
    <property type="term" value="F:hydrolase activity, acting on glycosyl bonds"/>
    <property type="evidence" value="ECO:0007669"/>
    <property type="project" value="UniProtKB-KW"/>
</dbReference>
<dbReference type="InterPro" id="IPR011160">
    <property type="entry name" value="Sphingomy_PDE"/>
</dbReference>